<dbReference type="Gene3D" id="3.90.1640.30">
    <property type="match status" value="1"/>
</dbReference>
<reference evidence="4" key="1">
    <citation type="submission" date="2018-05" db="EMBL/GenBank/DDBJ databases">
        <authorList>
            <person name="Lanie J.A."/>
            <person name="Ng W.-L."/>
            <person name="Kazmierczak K.M."/>
            <person name="Andrzejewski T.M."/>
            <person name="Davidsen T.M."/>
            <person name="Wayne K.J."/>
            <person name="Tettelin H."/>
            <person name="Glass J.I."/>
            <person name="Rusch D."/>
            <person name="Podicherti R."/>
            <person name="Tsui H.-C.T."/>
            <person name="Winkler M.E."/>
        </authorList>
    </citation>
    <scope>NUCLEOTIDE SEQUENCE</scope>
</reference>
<dbReference type="PANTHER" id="PTHR30255">
    <property type="entry name" value="SINGLE-STRANDED-DNA-SPECIFIC EXONUCLEASE RECJ"/>
    <property type="match status" value="1"/>
</dbReference>
<sequence>LNVGKLVFGLAPKINAAGRMGDANRTVELLTTSDKTRAEELASILVQENKRRQRIQEDIVNDAIRLVHSQVDLENNKVVIIGSKGWHPGVVGIVASRIKDEFSRPAIVIAFDKKGIGKGSARSIPHLDLYEALSYAAKFLEGYGGHPMAAGLTVHEDKFENFKSLFLRNVNKILTNNDLIPAISIDGEMALTDINSRFMRFLEKLGPFGPGNMRPKFVSRNLSISGQPRLMGNGEHIRFIVSQNGRNYPAVGFKLSSHYEDLIRGVPVDIAYVVEVNQWQGQSNIQLNVRDIQLSD</sequence>
<protein>
    <recommendedName>
        <fullName evidence="5">Single-stranded-DNA-specific exonuclease RecJ</fullName>
    </recommendedName>
</protein>
<name>A0A382CAU1_9ZZZZ</name>
<evidence type="ECO:0008006" key="5">
    <source>
        <dbReference type="Google" id="ProtNLM"/>
    </source>
</evidence>
<gene>
    <name evidence="4" type="ORF">METZ01_LOCUS175321</name>
</gene>
<keyword evidence="1" id="KW-0378">Hydrolase</keyword>
<dbReference type="InterPro" id="IPR041122">
    <property type="entry name" value="RecJ_OB"/>
</dbReference>
<evidence type="ECO:0000259" key="2">
    <source>
        <dbReference type="Pfam" id="PF02272"/>
    </source>
</evidence>
<feature type="domain" description="RecJ OB" evidence="3">
    <location>
        <begin position="185"/>
        <end position="291"/>
    </location>
</feature>
<proteinExistence type="predicted"/>
<dbReference type="EMBL" id="UINC01033337">
    <property type="protein sequence ID" value="SVB22467.1"/>
    <property type="molecule type" value="Genomic_DNA"/>
</dbReference>
<feature type="non-terminal residue" evidence="4">
    <location>
        <position position="1"/>
    </location>
</feature>
<dbReference type="GO" id="GO:0016787">
    <property type="term" value="F:hydrolase activity"/>
    <property type="evidence" value="ECO:0007669"/>
    <property type="project" value="UniProtKB-KW"/>
</dbReference>
<evidence type="ECO:0000259" key="3">
    <source>
        <dbReference type="Pfam" id="PF17768"/>
    </source>
</evidence>
<feature type="domain" description="DHHA1" evidence="2">
    <location>
        <begin position="76"/>
        <end position="168"/>
    </location>
</feature>
<dbReference type="GO" id="GO:0003676">
    <property type="term" value="F:nucleic acid binding"/>
    <property type="evidence" value="ECO:0007669"/>
    <property type="project" value="InterPro"/>
</dbReference>
<dbReference type="SUPFAM" id="SSF64182">
    <property type="entry name" value="DHH phosphoesterases"/>
    <property type="match status" value="1"/>
</dbReference>
<dbReference type="Gene3D" id="3.10.310.30">
    <property type="match status" value="1"/>
</dbReference>
<dbReference type="Pfam" id="PF17768">
    <property type="entry name" value="RecJ_OB"/>
    <property type="match status" value="1"/>
</dbReference>
<evidence type="ECO:0000313" key="4">
    <source>
        <dbReference type="EMBL" id="SVB22467.1"/>
    </source>
</evidence>
<dbReference type="InterPro" id="IPR051673">
    <property type="entry name" value="SSDNA_exonuclease_RecJ"/>
</dbReference>
<dbReference type="Pfam" id="PF02272">
    <property type="entry name" value="DHHA1"/>
    <property type="match status" value="1"/>
</dbReference>
<accession>A0A382CAU1</accession>
<evidence type="ECO:0000256" key="1">
    <source>
        <dbReference type="ARBA" id="ARBA00022801"/>
    </source>
</evidence>
<organism evidence="4">
    <name type="scientific">marine metagenome</name>
    <dbReference type="NCBI Taxonomy" id="408172"/>
    <lineage>
        <taxon>unclassified sequences</taxon>
        <taxon>metagenomes</taxon>
        <taxon>ecological metagenomes</taxon>
    </lineage>
</organism>
<dbReference type="InterPro" id="IPR038763">
    <property type="entry name" value="DHH_sf"/>
</dbReference>
<dbReference type="AlphaFoldDB" id="A0A382CAU1"/>
<dbReference type="PANTHER" id="PTHR30255:SF2">
    <property type="entry name" value="SINGLE-STRANDED-DNA-SPECIFIC EXONUCLEASE RECJ"/>
    <property type="match status" value="1"/>
</dbReference>
<dbReference type="InterPro" id="IPR003156">
    <property type="entry name" value="DHHA1_dom"/>
</dbReference>